<feature type="region of interest" description="Disordered" evidence="1">
    <location>
        <begin position="33"/>
        <end position="52"/>
    </location>
</feature>
<evidence type="ECO:0008006" key="4">
    <source>
        <dbReference type="Google" id="ProtNLM"/>
    </source>
</evidence>
<organism evidence="2 3">
    <name type="scientific">Anabaena catenula FACHB-362</name>
    <dbReference type="NCBI Taxonomy" id="2692877"/>
    <lineage>
        <taxon>Bacteria</taxon>
        <taxon>Bacillati</taxon>
        <taxon>Cyanobacteriota</taxon>
        <taxon>Cyanophyceae</taxon>
        <taxon>Nostocales</taxon>
        <taxon>Nostocaceae</taxon>
        <taxon>Anabaena</taxon>
    </lineage>
</organism>
<evidence type="ECO:0000313" key="3">
    <source>
        <dbReference type="Proteomes" id="UP000660381"/>
    </source>
</evidence>
<evidence type="ECO:0000256" key="1">
    <source>
        <dbReference type="SAM" id="MobiDB-lite"/>
    </source>
</evidence>
<keyword evidence="3" id="KW-1185">Reference proteome</keyword>
<comment type="caution">
    <text evidence="2">The sequence shown here is derived from an EMBL/GenBank/DDBJ whole genome shotgun (WGS) entry which is preliminary data.</text>
</comment>
<sequence>MSTKELLIQEISSMSETELIETLNLIQSIKNKQSTKFSKPQPPHRQGSGKSILRHAGRWVGDDLKECLEIVQSSRGLAEF</sequence>
<reference evidence="2 3" key="1">
    <citation type="journal article" date="2020" name="ISME J.">
        <title>Comparative genomics reveals insights into cyanobacterial evolution and habitat adaptation.</title>
        <authorList>
            <person name="Chen M.Y."/>
            <person name="Teng W.K."/>
            <person name="Zhao L."/>
            <person name="Hu C.X."/>
            <person name="Zhou Y.K."/>
            <person name="Han B.P."/>
            <person name="Song L.R."/>
            <person name="Shu W.S."/>
        </authorList>
    </citation>
    <scope>NUCLEOTIDE SEQUENCE [LARGE SCALE GENOMIC DNA]</scope>
    <source>
        <strain evidence="2 3">FACHB-362</strain>
    </source>
</reference>
<name>A0ABR8JA81_9NOST</name>
<dbReference type="RefSeq" id="WP_190908664.1">
    <property type="nucleotide sequence ID" value="NZ_JACJTQ010000050.1"/>
</dbReference>
<evidence type="ECO:0000313" key="2">
    <source>
        <dbReference type="EMBL" id="MBD2694505.1"/>
    </source>
</evidence>
<protein>
    <recommendedName>
        <fullName evidence="4">DUF2281 domain-containing protein</fullName>
    </recommendedName>
</protein>
<dbReference type="Proteomes" id="UP000660381">
    <property type="component" value="Unassembled WGS sequence"/>
</dbReference>
<gene>
    <name evidence="2" type="ORF">H6G68_22625</name>
</gene>
<dbReference type="EMBL" id="JACJTQ010000050">
    <property type="protein sequence ID" value="MBD2694505.1"/>
    <property type="molecule type" value="Genomic_DNA"/>
</dbReference>
<accession>A0ABR8JA81</accession>
<proteinExistence type="predicted"/>